<dbReference type="GO" id="GO:0005524">
    <property type="term" value="F:ATP binding"/>
    <property type="evidence" value="ECO:0007669"/>
    <property type="project" value="UniProtKB-KW"/>
</dbReference>
<evidence type="ECO:0000256" key="8">
    <source>
        <dbReference type="ARBA" id="ARBA00023235"/>
    </source>
</evidence>
<evidence type="ECO:0000256" key="6">
    <source>
        <dbReference type="ARBA" id="ARBA00022842"/>
    </source>
</evidence>
<feature type="domain" description="Toprim" evidence="9">
    <location>
        <begin position="182"/>
        <end position="296"/>
    </location>
</feature>
<keyword evidence="6" id="KW-0460">Magnesium</keyword>
<dbReference type="InterPro" id="IPR018522">
    <property type="entry name" value="TopoIIA_CS"/>
</dbReference>
<keyword evidence="4" id="KW-0547">Nucleotide-binding</keyword>
<dbReference type="InterPro" id="IPR020568">
    <property type="entry name" value="Ribosomal_Su5_D2-typ_SF"/>
</dbReference>
<dbReference type="InterPro" id="IPR001241">
    <property type="entry name" value="Topo_IIA"/>
</dbReference>
<protein>
    <recommendedName>
        <fullName evidence="2">DNA topoisomerase (ATP-hydrolyzing)</fullName>
        <ecNumber evidence="2">5.6.2.2</ecNumber>
    </recommendedName>
</protein>
<keyword evidence="5" id="KW-0067">ATP-binding</keyword>
<gene>
    <name evidence="10" type="ORF">METZ01_LOCUS360165</name>
</gene>
<dbReference type="InterPro" id="IPR013760">
    <property type="entry name" value="Topo_IIA-like_dom_sf"/>
</dbReference>
<sequence>EPFYGKVKLPGDHGTIEWVISWLENSNTKLLFKDSFCNTVPTPEGGSHEIAFKSALIRSLKSYGSLINVKDCSLISSEDIAENSCFLLSAFVRNPQFFGQTKNKLTMPEIARTMENSTKDYSDIWLSKNPKDAKKIVSYLVEIALQRKRAKEEKLLNQKASARKIRLPGKLSDCTRMDPKGTEVFIVEGDSAGGSAKQARNRETQAVLPLKGKILNVANASTAKLLANQELQDLNQALGCGTGNQYEEKKLRYEKIIIMTDADVDGAHIASLLMTYFYRELPKLIENGHLYLAAPPLYRITKKDIIRYAHDE</sequence>
<name>A0A382SEI4_9ZZZZ</name>
<dbReference type="PROSITE" id="PS50880">
    <property type="entry name" value="TOPRIM"/>
    <property type="match status" value="1"/>
</dbReference>
<dbReference type="InterPro" id="IPR005737">
    <property type="entry name" value="TopoIV_B_Gneg"/>
</dbReference>
<feature type="non-terminal residue" evidence="10">
    <location>
        <position position="1"/>
    </location>
</feature>
<dbReference type="PANTHER" id="PTHR45866:SF4">
    <property type="entry name" value="DNA TOPOISOMERASE 4 SUBUNIT B"/>
    <property type="match status" value="1"/>
</dbReference>
<dbReference type="EMBL" id="UINC01127891">
    <property type="protein sequence ID" value="SVD07311.1"/>
    <property type="molecule type" value="Genomic_DNA"/>
</dbReference>
<dbReference type="InterPro" id="IPR013506">
    <property type="entry name" value="Topo_IIA_bsu_dom2"/>
</dbReference>
<accession>A0A382SEI4</accession>
<dbReference type="GO" id="GO:0046872">
    <property type="term" value="F:metal ion binding"/>
    <property type="evidence" value="ECO:0007669"/>
    <property type="project" value="UniProtKB-KW"/>
</dbReference>
<dbReference type="Gene3D" id="3.40.50.670">
    <property type="match status" value="1"/>
</dbReference>
<dbReference type="GO" id="GO:0006265">
    <property type="term" value="P:DNA topological change"/>
    <property type="evidence" value="ECO:0007669"/>
    <property type="project" value="InterPro"/>
</dbReference>
<dbReference type="Pfam" id="PF01751">
    <property type="entry name" value="Toprim"/>
    <property type="match status" value="1"/>
</dbReference>
<dbReference type="SUPFAM" id="SSF56719">
    <property type="entry name" value="Type II DNA topoisomerase"/>
    <property type="match status" value="1"/>
</dbReference>
<comment type="catalytic activity">
    <reaction evidence="1">
        <text>ATP-dependent breakage, passage and rejoining of double-stranded DNA.</text>
        <dbReference type="EC" id="5.6.2.2"/>
    </reaction>
</comment>
<keyword evidence="8" id="KW-0413">Isomerase</keyword>
<organism evidence="10">
    <name type="scientific">marine metagenome</name>
    <dbReference type="NCBI Taxonomy" id="408172"/>
    <lineage>
        <taxon>unclassified sequences</taxon>
        <taxon>metagenomes</taxon>
        <taxon>ecological metagenomes</taxon>
    </lineage>
</organism>
<evidence type="ECO:0000256" key="3">
    <source>
        <dbReference type="ARBA" id="ARBA00022723"/>
    </source>
</evidence>
<evidence type="ECO:0000259" key="9">
    <source>
        <dbReference type="PROSITE" id="PS50880"/>
    </source>
</evidence>
<dbReference type="GO" id="GO:0005694">
    <property type="term" value="C:chromosome"/>
    <property type="evidence" value="ECO:0007669"/>
    <property type="project" value="InterPro"/>
</dbReference>
<dbReference type="GO" id="GO:0003918">
    <property type="term" value="F:DNA topoisomerase type II (double strand cut, ATP-hydrolyzing) activity"/>
    <property type="evidence" value="ECO:0007669"/>
    <property type="project" value="UniProtKB-EC"/>
</dbReference>
<dbReference type="PROSITE" id="PS00177">
    <property type="entry name" value="TOPOISOMERASE_II"/>
    <property type="match status" value="1"/>
</dbReference>
<evidence type="ECO:0000313" key="10">
    <source>
        <dbReference type="EMBL" id="SVD07311.1"/>
    </source>
</evidence>
<dbReference type="PRINTS" id="PR01098">
    <property type="entry name" value="TOPISMRASE4B"/>
</dbReference>
<dbReference type="AlphaFoldDB" id="A0A382SEI4"/>
<dbReference type="InterPro" id="IPR013759">
    <property type="entry name" value="Topo_IIA_B_C"/>
</dbReference>
<reference evidence="10" key="1">
    <citation type="submission" date="2018-05" db="EMBL/GenBank/DDBJ databases">
        <authorList>
            <person name="Lanie J.A."/>
            <person name="Ng W.-L."/>
            <person name="Kazmierczak K.M."/>
            <person name="Andrzejewski T.M."/>
            <person name="Davidsen T.M."/>
            <person name="Wayne K.J."/>
            <person name="Tettelin H."/>
            <person name="Glass J.I."/>
            <person name="Rusch D."/>
            <person name="Podicherti R."/>
            <person name="Tsui H.-C.T."/>
            <person name="Winkler M.E."/>
        </authorList>
    </citation>
    <scope>NUCLEOTIDE SEQUENCE</scope>
</reference>
<dbReference type="FunFam" id="3.40.50.670:FF:000001">
    <property type="entry name" value="DNA topoisomerase 2"/>
    <property type="match status" value="1"/>
</dbReference>
<dbReference type="SMART" id="SM00433">
    <property type="entry name" value="TOP2c"/>
    <property type="match status" value="1"/>
</dbReference>
<evidence type="ECO:0000256" key="1">
    <source>
        <dbReference type="ARBA" id="ARBA00000185"/>
    </source>
</evidence>
<dbReference type="PRINTS" id="PR00418">
    <property type="entry name" value="TPI2FAMILY"/>
</dbReference>
<feature type="non-terminal residue" evidence="10">
    <location>
        <position position="312"/>
    </location>
</feature>
<dbReference type="PANTHER" id="PTHR45866">
    <property type="entry name" value="DNA GYRASE/TOPOISOMERASE SUBUNIT B"/>
    <property type="match status" value="1"/>
</dbReference>
<proteinExistence type="predicted"/>
<keyword evidence="3" id="KW-0479">Metal-binding</keyword>
<dbReference type="SUPFAM" id="SSF54211">
    <property type="entry name" value="Ribosomal protein S5 domain 2-like"/>
    <property type="match status" value="1"/>
</dbReference>
<dbReference type="Gene3D" id="3.30.230.10">
    <property type="match status" value="1"/>
</dbReference>
<evidence type="ECO:0000256" key="5">
    <source>
        <dbReference type="ARBA" id="ARBA00022840"/>
    </source>
</evidence>
<evidence type="ECO:0000256" key="7">
    <source>
        <dbReference type="ARBA" id="ARBA00023125"/>
    </source>
</evidence>
<dbReference type="EC" id="5.6.2.2" evidence="2"/>
<dbReference type="InterPro" id="IPR006171">
    <property type="entry name" value="TOPRIM_dom"/>
</dbReference>
<evidence type="ECO:0000256" key="4">
    <source>
        <dbReference type="ARBA" id="ARBA00022741"/>
    </source>
</evidence>
<dbReference type="CDD" id="cd00822">
    <property type="entry name" value="TopoII_Trans_DNA_gyrase"/>
    <property type="match status" value="1"/>
</dbReference>
<dbReference type="GO" id="GO:0003677">
    <property type="term" value="F:DNA binding"/>
    <property type="evidence" value="ECO:0007669"/>
    <property type="project" value="UniProtKB-KW"/>
</dbReference>
<dbReference type="InterPro" id="IPR014721">
    <property type="entry name" value="Ribsml_uS5_D2-typ_fold_subgr"/>
</dbReference>
<keyword evidence="7" id="KW-0238">DNA-binding</keyword>
<evidence type="ECO:0000256" key="2">
    <source>
        <dbReference type="ARBA" id="ARBA00012895"/>
    </source>
</evidence>
<dbReference type="Pfam" id="PF00204">
    <property type="entry name" value="DNA_gyraseB"/>
    <property type="match status" value="1"/>
</dbReference>